<dbReference type="EMBL" id="CP053073">
    <property type="protein sequence ID" value="QJR15096.1"/>
    <property type="molecule type" value="Genomic_DNA"/>
</dbReference>
<protein>
    <submittedName>
        <fullName evidence="1">Uncharacterized protein</fullName>
    </submittedName>
</protein>
<reference evidence="1 2" key="1">
    <citation type="submission" date="2020-04" db="EMBL/GenBank/DDBJ databases">
        <title>Usitatibacter rugosus gen. nov., sp. nov. and Usitatibacter palustris sp. nov., novel members of Usitatibacteraceae fam. nov. within the order Nitrosomonadales isolated from soil.</title>
        <authorList>
            <person name="Huber K.J."/>
            <person name="Neumann-Schaal M."/>
            <person name="Geppert A."/>
            <person name="Luckner M."/>
            <person name="Wanner G."/>
            <person name="Overmann J."/>
        </authorList>
    </citation>
    <scope>NUCLEOTIDE SEQUENCE [LARGE SCALE GENOMIC DNA]</scope>
    <source>
        <strain evidence="1 2">Swamp67</strain>
    </source>
</reference>
<gene>
    <name evidence="1" type="ORF">DSM104440_01913</name>
</gene>
<accession>A0A6M4H648</accession>
<dbReference type="InParanoid" id="A0A6M4H648"/>
<organism evidence="1 2">
    <name type="scientific">Usitatibacter palustris</name>
    <dbReference type="NCBI Taxonomy" id="2732487"/>
    <lineage>
        <taxon>Bacteria</taxon>
        <taxon>Pseudomonadati</taxon>
        <taxon>Pseudomonadota</taxon>
        <taxon>Betaproteobacteria</taxon>
        <taxon>Nitrosomonadales</taxon>
        <taxon>Usitatibacteraceae</taxon>
        <taxon>Usitatibacter</taxon>
    </lineage>
</organism>
<evidence type="ECO:0000313" key="2">
    <source>
        <dbReference type="Proteomes" id="UP000503096"/>
    </source>
</evidence>
<evidence type="ECO:0000313" key="1">
    <source>
        <dbReference type="EMBL" id="QJR15096.1"/>
    </source>
</evidence>
<sequence length="47" mass="4922">MIPGVVRVIDERISAITGLSEPIVEFQPLTVDELAMIGGGDVTVVIA</sequence>
<keyword evidence="2" id="KW-1185">Reference proteome</keyword>
<name>A0A6M4H648_9PROT</name>
<dbReference type="Proteomes" id="UP000503096">
    <property type="component" value="Chromosome"/>
</dbReference>
<dbReference type="AlphaFoldDB" id="A0A6M4H648"/>
<dbReference type="KEGG" id="upl:DSM104440_01913"/>
<proteinExistence type="predicted"/>